<keyword evidence="1" id="KW-0472">Membrane</keyword>
<dbReference type="PIRSF" id="PIRSF037395">
    <property type="entry name" value="UCP037395_ABCper"/>
    <property type="match status" value="1"/>
</dbReference>
<evidence type="ECO:0000256" key="1">
    <source>
        <dbReference type="SAM" id="Phobius"/>
    </source>
</evidence>
<feature type="transmembrane region" description="Helical" evidence="1">
    <location>
        <begin position="87"/>
        <end position="108"/>
    </location>
</feature>
<comment type="caution">
    <text evidence="2">The sequence shown here is derived from an EMBL/GenBank/DDBJ whole genome shotgun (WGS) entry which is preliminary data.</text>
</comment>
<dbReference type="RefSeq" id="WP_142092987.1">
    <property type="nucleotide sequence ID" value="NZ_BAAAMD010000001.1"/>
</dbReference>
<keyword evidence="1" id="KW-1133">Transmembrane helix</keyword>
<sequence>MSVLPVLSGRGRRVAMLGVTLLAGLVAFTWPLFVVPAEGMDRTTLGPLLFGVMLPMVLAITIAEFSADGLSPRALAMLGVLSALGALARPLGAGTAGVELVFVLIILGGRVFGPAFGFLLGAITMLASALITGGVGPWLPYQMIAAGFIGLGAGLLPHLRGVAEIVWLCAFGLVAAFTYGWLMDLAFWPFTLGPGTAASYVPGAPILENLHRFVVYNVATSMGWNLGRAISNVVALAVLGPPLLRVLRRTTRVAVFDAPAPEPASPR</sequence>
<protein>
    <submittedName>
        <fullName evidence="2">Energy-coupling factor transport system substrate-specific component</fullName>
    </submittedName>
</protein>
<dbReference type="Proteomes" id="UP000316196">
    <property type="component" value="Unassembled WGS sequence"/>
</dbReference>
<feature type="transmembrane region" description="Helical" evidence="1">
    <location>
        <begin position="165"/>
        <end position="182"/>
    </location>
</feature>
<feature type="transmembrane region" description="Helical" evidence="1">
    <location>
        <begin position="14"/>
        <end position="35"/>
    </location>
</feature>
<feature type="transmembrane region" description="Helical" evidence="1">
    <location>
        <begin position="47"/>
        <end position="67"/>
    </location>
</feature>
<proteinExistence type="predicted"/>
<dbReference type="OrthoDB" id="5185518at2"/>
<keyword evidence="3" id="KW-1185">Reference proteome</keyword>
<feature type="transmembrane region" description="Helical" evidence="1">
    <location>
        <begin position="115"/>
        <end position="135"/>
    </location>
</feature>
<dbReference type="InterPro" id="IPR017196">
    <property type="entry name" value="ECF_substrate-spec_UCP037395"/>
</dbReference>
<evidence type="ECO:0000313" key="2">
    <source>
        <dbReference type="EMBL" id="TQL63244.1"/>
    </source>
</evidence>
<gene>
    <name evidence="2" type="ORF">FB460_1046</name>
</gene>
<keyword evidence="1" id="KW-0812">Transmembrane</keyword>
<reference evidence="2 3" key="1">
    <citation type="submission" date="2019-06" db="EMBL/GenBank/DDBJ databases">
        <title>Sequencing the genomes of 1000 actinobacteria strains.</title>
        <authorList>
            <person name="Klenk H.-P."/>
        </authorList>
    </citation>
    <scope>NUCLEOTIDE SEQUENCE [LARGE SCALE GENOMIC DNA]</scope>
    <source>
        <strain evidence="2 3">DSM 8251</strain>
    </source>
</reference>
<accession>A0A542ZSB3</accession>
<dbReference type="AlphaFoldDB" id="A0A542ZSB3"/>
<name>A0A542ZSB3_9ACTN</name>
<evidence type="ECO:0000313" key="3">
    <source>
        <dbReference type="Proteomes" id="UP000316196"/>
    </source>
</evidence>
<dbReference type="Gene3D" id="1.10.1760.20">
    <property type="match status" value="1"/>
</dbReference>
<feature type="transmembrane region" description="Helical" evidence="1">
    <location>
        <begin position="229"/>
        <end position="247"/>
    </location>
</feature>
<feature type="transmembrane region" description="Helical" evidence="1">
    <location>
        <begin position="141"/>
        <end position="158"/>
    </location>
</feature>
<dbReference type="EMBL" id="VFOR01000001">
    <property type="protein sequence ID" value="TQL63244.1"/>
    <property type="molecule type" value="Genomic_DNA"/>
</dbReference>
<organism evidence="2 3">
    <name type="scientific">Propioniferax innocua</name>
    <dbReference type="NCBI Taxonomy" id="1753"/>
    <lineage>
        <taxon>Bacteria</taxon>
        <taxon>Bacillati</taxon>
        <taxon>Actinomycetota</taxon>
        <taxon>Actinomycetes</taxon>
        <taxon>Propionibacteriales</taxon>
        <taxon>Propionibacteriaceae</taxon>
        <taxon>Propioniferax</taxon>
    </lineage>
</organism>